<reference evidence="3" key="1">
    <citation type="submission" date="2018-05" db="EMBL/GenBank/DDBJ databases">
        <authorList>
            <person name="Lanie J.A."/>
            <person name="Ng W.-L."/>
            <person name="Kazmierczak K.M."/>
            <person name="Andrzejewski T.M."/>
            <person name="Davidsen T.M."/>
            <person name="Wayne K.J."/>
            <person name="Tettelin H."/>
            <person name="Glass J.I."/>
            <person name="Rusch D."/>
            <person name="Podicherti R."/>
            <person name="Tsui H.-C.T."/>
            <person name="Winkler M.E."/>
        </authorList>
    </citation>
    <scope>NUCLEOTIDE SEQUENCE</scope>
</reference>
<dbReference type="Pfam" id="PF04909">
    <property type="entry name" value="Amidohydro_2"/>
    <property type="match status" value="1"/>
</dbReference>
<dbReference type="InterPro" id="IPR006680">
    <property type="entry name" value="Amidohydro-rel"/>
</dbReference>
<dbReference type="PANTHER" id="PTHR43569:SF2">
    <property type="entry name" value="AMIDOHYDROLASE-RELATED DOMAIN-CONTAINING PROTEIN"/>
    <property type="match status" value="1"/>
</dbReference>
<feature type="non-terminal residue" evidence="3">
    <location>
        <position position="1"/>
    </location>
</feature>
<gene>
    <name evidence="3" type="ORF">METZ01_LOCUS478197</name>
</gene>
<name>A0A383BZV0_9ZZZZ</name>
<comment type="similarity">
    <text evidence="1">Belongs to the metallo-dependent hydrolases superfamily.</text>
</comment>
<dbReference type="InterPro" id="IPR032466">
    <property type="entry name" value="Metal_Hydrolase"/>
</dbReference>
<proteinExistence type="inferred from homology"/>
<dbReference type="SUPFAM" id="SSF51556">
    <property type="entry name" value="Metallo-dependent hydrolases"/>
    <property type="match status" value="1"/>
</dbReference>
<dbReference type="AlphaFoldDB" id="A0A383BZV0"/>
<evidence type="ECO:0000256" key="1">
    <source>
        <dbReference type="ARBA" id="ARBA00038310"/>
    </source>
</evidence>
<accession>A0A383BZV0</accession>
<dbReference type="EMBL" id="UINC01204560">
    <property type="protein sequence ID" value="SVE25343.1"/>
    <property type="molecule type" value="Genomic_DNA"/>
</dbReference>
<evidence type="ECO:0000313" key="3">
    <source>
        <dbReference type="EMBL" id="SVE25343.1"/>
    </source>
</evidence>
<dbReference type="GO" id="GO:0016787">
    <property type="term" value="F:hydrolase activity"/>
    <property type="evidence" value="ECO:0007669"/>
    <property type="project" value="InterPro"/>
</dbReference>
<organism evidence="3">
    <name type="scientific">marine metagenome</name>
    <dbReference type="NCBI Taxonomy" id="408172"/>
    <lineage>
        <taxon>unclassified sequences</taxon>
        <taxon>metagenomes</taxon>
        <taxon>ecological metagenomes</taxon>
    </lineage>
</organism>
<dbReference type="InterPro" id="IPR052350">
    <property type="entry name" value="Metallo-dep_Lactonases"/>
</dbReference>
<dbReference type="PANTHER" id="PTHR43569">
    <property type="entry name" value="AMIDOHYDROLASE"/>
    <property type="match status" value="1"/>
</dbReference>
<evidence type="ECO:0000259" key="2">
    <source>
        <dbReference type="Pfam" id="PF04909"/>
    </source>
</evidence>
<sequence length="63" mass="7580">HLWKTFGPNRLLYGSNWPVSDRVAPYSTAINILKEYLTELPSEQSEKFFWRNSRVAYDWKERS</sequence>
<dbReference type="Gene3D" id="3.20.20.140">
    <property type="entry name" value="Metal-dependent hydrolases"/>
    <property type="match status" value="1"/>
</dbReference>
<feature type="domain" description="Amidohydrolase-related" evidence="2">
    <location>
        <begin position="2"/>
        <end position="58"/>
    </location>
</feature>
<protein>
    <recommendedName>
        <fullName evidence="2">Amidohydrolase-related domain-containing protein</fullName>
    </recommendedName>
</protein>